<dbReference type="InterPro" id="IPR003439">
    <property type="entry name" value="ABC_transporter-like_ATP-bd"/>
</dbReference>
<comment type="caution">
    <text evidence="5">The sequence shown here is derived from an EMBL/GenBank/DDBJ whole genome shotgun (WGS) entry which is preliminary data.</text>
</comment>
<gene>
    <name evidence="5" type="ORF">ACFFTU_23250</name>
</gene>
<evidence type="ECO:0000259" key="4">
    <source>
        <dbReference type="PROSITE" id="PS50893"/>
    </source>
</evidence>
<proteinExistence type="predicted"/>
<dbReference type="Gene3D" id="3.40.50.300">
    <property type="entry name" value="P-loop containing nucleotide triphosphate hydrolases"/>
    <property type="match status" value="1"/>
</dbReference>
<dbReference type="InterPro" id="IPR051782">
    <property type="entry name" value="ABC_Transporter_VariousFunc"/>
</dbReference>
<dbReference type="PROSITE" id="PS50893">
    <property type="entry name" value="ABC_TRANSPORTER_2"/>
    <property type="match status" value="1"/>
</dbReference>
<evidence type="ECO:0000256" key="1">
    <source>
        <dbReference type="ARBA" id="ARBA00022448"/>
    </source>
</evidence>
<evidence type="ECO:0000256" key="3">
    <source>
        <dbReference type="ARBA" id="ARBA00022840"/>
    </source>
</evidence>
<dbReference type="GO" id="GO:0005524">
    <property type="term" value="F:ATP binding"/>
    <property type="evidence" value="ECO:0007669"/>
    <property type="project" value="UniProtKB-KW"/>
</dbReference>
<dbReference type="PANTHER" id="PTHR42939">
    <property type="entry name" value="ABC TRANSPORTER ATP-BINDING PROTEIN ALBC-RELATED"/>
    <property type="match status" value="1"/>
</dbReference>
<keyword evidence="2" id="KW-0547">Nucleotide-binding</keyword>
<dbReference type="Proteomes" id="UP001589718">
    <property type="component" value="Unassembled WGS sequence"/>
</dbReference>
<keyword evidence="6" id="KW-1185">Reference proteome</keyword>
<dbReference type="EMBL" id="JBHMCR010000015">
    <property type="protein sequence ID" value="MFB9522866.1"/>
    <property type="molecule type" value="Genomic_DNA"/>
</dbReference>
<dbReference type="RefSeq" id="WP_345219455.1">
    <property type="nucleotide sequence ID" value="NZ_BAAAXE010000002.1"/>
</dbReference>
<organism evidence="5 6">
    <name type="scientific">Streptomyces cremeus</name>
    <dbReference type="NCBI Taxonomy" id="66881"/>
    <lineage>
        <taxon>Bacteria</taxon>
        <taxon>Bacillati</taxon>
        <taxon>Actinomycetota</taxon>
        <taxon>Actinomycetes</taxon>
        <taxon>Kitasatosporales</taxon>
        <taxon>Streptomycetaceae</taxon>
        <taxon>Streptomyces</taxon>
    </lineage>
</organism>
<evidence type="ECO:0000313" key="5">
    <source>
        <dbReference type="EMBL" id="MFB9522866.1"/>
    </source>
</evidence>
<name>A0ABV5PI28_STRCM</name>
<dbReference type="SMART" id="SM00382">
    <property type="entry name" value="AAA"/>
    <property type="match status" value="1"/>
</dbReference>
<dbReference type="CDD" id="cd03230">
    <property type="entry name" value="ABC_DR_subfamily_A"/>
    <property type="match status" value="1"/>
</dbReference>
<feature type="domain" description="ABC transporter" evidence="4">
    <location>
        <begin position="8"/>
        <end position="220"/>
    </location>
</feature>
<evidence type="ECO:0000313" key="6">
    <source>
        <dbReference type="Proteomes" id="UP001589718"/>
    </source>
</evidence>
<sequence>MTHTPPLLQLTDVGRRYGERWVVRGVTLALAPAECVALVGGNGAGKSTLLRLAAGREEPTEGRVSLAGGPVGEDTPATRARVATVMDPGAHYPDLTVREHLMLVALAHGLGTDAEAAVDRALADHRLAGHDGVLPSALSSGQTQAMLLASAFVRPHDLLILDEPEQRLDGRARKELGRRLAAHKERGTAILLATHHEALADAVADRVLTLEDGTPVGADR</sequence>
<dbReference type="InterPro" id="IPR003593">
    <property type="entry name" value="AAA+_ATPase"/>
</dbReference>
<accession>A0ABV5PI28</accession>
<dbReference type="InterPro" id="IPR027417">
    <property type="entry name" value="P-loop_NTPase"/>
</dbReference>
<protein>
    <submittedName>
        <fullName evidence="5">ATP-binding cassette domain-containing protein</fullName>
    </submittedName>
</protein>
<keyword evidence="1" id="KW-0813">Transport</keyword>
<dbReference type="PANTHER" id="PTHR42939:SF1">
    <property type="entry name" value="ABC TRANSPORTER ATP-BINDING PROTEIN ALBC-RELATED"/>
    <property type="match status" value="1"/>
</dbReference>
<dbReference type="Pfam" id="PF00005">
    <property type="entry name" value="ABC_tran"/>
    <property type="match status" value="1"/>
</dbReference>
<dbReference type="SUPFAM" id="SSF52540">
    <property type="entry name" value="P-loop containing nucleoside triphosphate hydrolases"/>
    <property type="match status" value="1"/>
</dbReference>
<reference evidence="5 6" key="1">
    <citation type="submission" date="2024-09" db="EMBL/GenBank/DDBJ databases">
        <authorList>
            <person name="Sun Q."/>
            <person name="Mori K."/>
        </authorList>
    </citation>
    <scope>NUCLEOTIDE SEQUENCE [LARGE SCALE GENOMIC DNA]</scope>
    <source>
        <strain evidence="5 6">JCM 4362</strain>
    </source>
</reference>
<evidence type="ECO:0000256" key="2">
    <source>
        <dbReference type="ARBA" id="ARBA00022741"/>
    </source>
</evidence>
<keyword evidence="3 5" id="KW-0067">ATP-binding</keyword>